<gene>
    <name evidence="1" type="ORF">L6164_008108</name>
</gene>
<reference evidence="1 2" key="1">
    <citation type="journal article" date="2022" name="DNA Res.">
        <title>Chromosomal-level genome assembly of the orchid tree Bauhinia variegata (Leguminosae; Cercidoideae) supports the allotetraploid origin hypothesis of Bauhinia.</title>
        <authorList>
            <person name="Zhong Y."/>
            <person name="Chen Y."/>
            <person name="Zheng D."/>
            <person name="Pang J."/>
            <person name="Liu Y."/>
            <person name="Luo S."/>
            <person name="Meng S."/>
            <person name="Qian L."/>
            <person name="Wei D."/>
            <person name="Dai S."/>
            <person name="Zhou R."/>
        </authorList>
    </citation>
    <scope>NUCLEOTIDE SEQUENCE [LARGE SCALE GENOMIC DNA]</scope>
    <source>
        <strain evidence="1">BV-YZ2020</strain>
    </source>
</reference>
<proteinExistence type="predicted"/>
<name>A0ACB9PFT4_BAUVA</name>
<keyword evidence="2" id="KW-1185">Reference proteome</keyword>
<evidence type="ECO:0000313" key="2">
    <source>
        <dbReference type="Proteomes" id="UP000828941"/>
    </source>
</evidence>
<protein>
    <submittedName>
        <fullName evidence="1">Uncharacterized protein</fullName>
    </submittedName>
</protein>
<dbReference type="EMBL" id="CM039429">
    <property type="protein sequence ID" value="KAI4347286.1"/>
    <property type="molecule type" value="Genomic_DNA"/>
</dbReference>
<accession>A0ACB9PFT4</accession>
<dbReference type="Proteomes" id="UP000828941">
    <property type="component" value="Chromosome 4"/>
</dbReference>
<evidence type="ECO:0000313" key="1">
    <source>
        <dbReference type="EMBL" id="KAI4347286.1"/>
    </source>
</evidence>
<comment type="caution">
    <text evidence="1">The sequence shown here is derived from an EMBL/GenBank/DDBJ whole genome shotgun (WGS) entry which is preliminary data.</text>
</comment>
<organism evidence="1 2">
    <name type="scientific">Bauhinia variegata</name>
    <name type="common">Purple orchid tree</name>
    <name type="synonym">Phanera variegata</name>
    <dbReference type="NCBI Taxonomy" id="167791"/>
    <lineage>
        <taxon>Eukaryota</taxon>
        <taxon>Viridiplantae</taxon>
        <taxon>Streptophyta</taxon>
        <taxon>Embryophyta</taxon>
        <taxon>Tracheophyta</taxon>
        <taxon>Spermatophyta</taxon>
        <taxon>Magnoliopsida</taxon>
        <taxon>eudicotyledons</taxon>
        <taxon>Gunneridae</taxon>
        <taxon>Pentapetalae</taxon>
        <taxon>rosids</taxon>
        <taxon>fabids</taxon>
        <taxon>Fabales</taxon>
        <taxon>Fabaceae</taxon>
        <taxon>Cercidoideae</taxon>
        <taxon>Cercideae</taxon>
        <taxon>Bauhiniinae</taxon>
        <taxon>Bauhinia</taxon>
    </lineage>
</organism>
<sequence length="292" mass="33239">MGRIRGSKAYSNYENLRQTRILENQARLASLGIQKTISELRESAASAKTTKPKRSYQKRVHGVTPLRRSKRIKGIDLYAHPKSLPPRRSQRLRSCSSDPSSLKQEKVSSSEWEEESLSCGEVKRPANAPLIILKGKELQLSAEASSRRCHSKGRGSVYDPVFGLCCHFCRQKKLCGEEDCKRCGNFDVDEPCLGKTDCSVCHSSTGLFCRACLKVRYGEEMEDVRENKEWMCPHCIEEKGKRPYWICNSSLCLKKRKMPPTGIAIHRARKLGYKSVAHLLMEELKRANKYKI</sequence>